<feature type="transmembrane region" description="Helical" evidence="6">
    <location>
        <begin position="273"/>
        <end position="296"/>
    </location>
</feature>
<keyword evidence="2" id="KW-1003">Cell membrane</keyword>
<dbReference type="PANTHER" id="PTHR40277">
    <property type="entry name" value="BLL5419 PROTEIN"/>
    <property type="match status" value="1"/>
</dbReference>
<evidence type="ECO:0000313" key="8">
    <source>
        <dbReference type="Proteomes" id="UP000198461"/>
    </source>
</evidence>
<evidence type="ECO:0000256" key="3">
    <source>
        <dbReference type="ARBA" id="ARBA00022692"/>
    </source>
</evidence>
<keyword evidence="8" id="KW-1185">Reference proteome</keyword>
<sequence>MKNLVKILLSLLILAFLFHEVDMGAALKTMKQANPLLLAAALGVQLLSQTVAAWRWTLIMRKLGFEHDLGFYLRSYFKGTLFNQLLPTSIGGDAYRVAEVHAHGAPLKEAFYAIFIDRIVGLVGLLLLNLFAILWAPHDLYPTIILYTILAVILGTLVGFVLLLWLHRYSPLYRWRFTRLFAELSERFWRVYHQPRDLLVQLGLSLLTHLLGMLVLFGIGHAVGINEPIGIYLALTPIAILLTILPITFAGWGVRESTLIGLFMLIGTPEPKVLAMSLLYGIILVFAALPGVVFYLQSRHRWL</sequence>
<evidence type="ECO:0000313" key="7">
    <source>
        <dbReference type="EMBL" id="SIN73564.1"/>
    </source>
</evidence>
<feature type="transmembrane region" description="Helical" evidence="6">
    <location>
        <begin position="36"/>
        <end position="54"/>
    </location>
</feature>
<dbReference type="InterPro" id="IPR022791">
    <property type="entry name" value="L-PG_synthase/AglD"/>
</dbReference>
<dbReference type="RefSeq" id="WP_074200692.1">
    <property type="nucleotide sequence ID" value="NZ_FSRE01000001.1"/>
</dbReference>
<evidence type="ECO:0000256" key="2">
    <source>
        <dbReference type="ARBA" id="ARBA00022475"/>
    </source>
</evidence>
<evidence type="ECO:0000256" key="4">
    <source>
        <dbReference type="ARBA" id="ARBA00022989"/>
    </source>
</evidence>
<keyword evidence="4 6" id="KW-1133">Transmembrane helix</keyword>
<dbReference type="EMBL" id="FSRE01000001">
    <property type="protein sequence ID" value="SIN73564.1"/>
    <property type="molecule type" value="Genomic_DNA"/>
</dbReference>
<evidence type="ECO:0000256" key="5">
    <source>
        <dbReference type="ARBA" id="ARBA00023136"/>
    </source>
</evidence>
<evidence type="ECO:0008006" key="9">
    <source>
        <dbReference type="Google" id="ProtNLM"/>
    </source>
</evidence>
<name>A0A1N6DS97_9GAMM</name>
<comment type="subcellular location">
    <subcellularLocation>
        <location evidence="1">Cell membrane</location>
        <topology evidence="1">Multi-pass membrane protein</topology>
    </subcellularLocation>
</comment>
<dbReference type="GO" id="GO:0005886">
    <property type="term" value="C:plasma membrane"/>
    <property type="evidence" value="ECO:0007669"/>
    <property type="project" value="UniProtKB-SubCell"/>
</dbReference>
<keyword evidence="5 6" id="KW-0472">Membrane</keyword>
<dbReference type="STRING" id="364032.SAMN05443662_0376"/>
<feature type="transmembrane region" description="Helical" evidence="6">
    <location>
        <begin position="229"/>
        <end position="252"/>
    </location>
</feature>
<reference evidence="8" key="1">
    <citation type="submission" date="2016-11" db="EMBL/GenBank/DDBJ databases">
        <authorList>
            <person name="Varghese N."/>
            <person name="Submissions S."/>
        </authorList>
    </citation>
    <scope>NUCLEOTIDE SEQUENCE [LARGE SCALE GENOMIC DNA]</scope>
    <source>
        <strain evidence="8">DSM 17737</strain>
    </source>
</reference>
<evidence type="ECO:0000256" key="6">
    <source>
        <dbReference type="SAM" id="Phobius"/>
    </source>
</evidence>
<feature type="transmembrane region" description="Helical" evidence="6">
    <location>
        <begin position="144"/>
        <end position="166"/>
    </location>
</feature>
<proteinExistence type="predicted"/>
<dbReference type="Pfam" id="PF03706">
    <property type="entry name" value="LPG_synthase_TM"/>
    <property type="match status" value="1"/>
</dbReference>
<keyword evidence="3 6" id="KW-0812">Transmembrane</keyword>
<dbReference type="AlphaFoldDB" id="A0A1N6DS97"/>
<accession>A0A1N6DS97</accession>
<evidence type="ECO:0000256" key="1">
    <source>
        <dbReference type="ARBA" id="ARBA00004651"/>
    </source>
</evidence>
<feature type="transmembrane region" description="Helical" evidence="6">
    <location>
        <begin position="198"/>
        <end position="223"/>
    </location>
</feature>
<dbReference type="Proteomes" id="UP000198461">
    <property type="component" value="Unassembled WGS sequence"/>
</dbReference>
<dbReference type="OrthoDB" id="9126302at2"/>
<protein>
    <recommendedName>
        <fullName evidence="9">Lysylphosphatidylglycerol synthase TM region</fullName>
    </recommendedName>
</protein>
<dbReference type="NCBIfam" id="TIGR00374">
    <property type="entry name" value="flippase-like domain"/>
    <property type="match status" value="1"/>
</dbReference>
<organism evidence="7 8">
    <name type="scientific">Sulfurivirga caldicuralii</name>
    <dbReference type="NCBI Taxonomy" id="364032"/>
    <lineage>
        <taxon>Bacteria</taxon>
        <taxon>Pseudomonadati</taxon>
        <taxon>Pseudomonadota</taxon>
        <taxon>Gammaproteobacteria</taxon>
        <taxon>Thiotrichales</taxon>
        <taxon>Piscirickettsiaceae</taxon>
        <taxon>Sulfurivirga</taxon>
    </lineage>
</organism>
<dbReference type="PANTHER" id="PTHR40277:SF1">
    <property type="entry name" value="BLL5419 PROTEIN"/>
    <property type="match status" value="1"/>
</dbReference>
<gene>
    <name evidence="7" type="ORF">SAMN05443662_0376</name>
</gene>
<feature type="transmembrane region" description="Helical" evidence="6">
    <location>
        <begin position="119"/>
        <end position="138"/>
    </location>
</feature>